<dbReference type="PANTHER" id="PTHR39337:SF1">
    <property type="entry name" value="BLR5642 PROTEIN"/>
    <property type="match status" value="1"/>
</dbReference>
<dbReference type="InterPro" id="IPR014519">
    <property type="entry name" value="UCP024492"/>
</dbReference>
<evidence type="ECO:0000313" key="1">
    <source>
        <dbReference type="EMBL" id="KAA2245402.1"/>
    </source>
</evidence>
<comment type="caution">
    <text evidence="1">The sequence shown here is derived from an EMBL/GenBank/DDBJ whole genome shotgun (WGS) entry which is preliminary data.</text>
</comment>
<dbReference type="PIRSF" id="PIRSF024492">
    <property type="entry name" value="UCP024492"/>
    <property type="match status" value="1"/>
</dbReference>
<evidence type="ECO:0000313" key="2">
    <source>
        <dbReference type="Proteomes" id="UP000324611"/>
    </source>
</evidence>
<dbReference type="AlphaFoldDB" id="A0A5B2W3Z0"/>
<sequence>MEKRPLYTIGHGRRTITELIELLHTYQIRYLIDVRSIPYSRFNPQFNRNQLQTALALQGIRYVFMGDSLGGRPSDPDCYQTDGCVNYEVISAKDSFKDSIRRLQKAYAQNVPLAIMCSESDPARCHRSKLIGAVLVQEQVIVHHIDEKGLIKEQMMGIV</sequence>
<dbReference type="InterPro" id="IPR007438">
    <property type="entry name" value="DUF488"/>
</dbReference>
<keyword evidence="2" id="KW-1185">Reference proteome</keyword>
<name>A0A5B2W3Z0_9BACT</name>
<dbReference type="RefSeq" id="WP_149836791.1">
    <property type="nucleotide sequence ID" value="NZ_VUOC01000001.1"/>
</dbReference>
<reference evidence="1 2" key="2">
    <citation type="submission" date="2019-09" db="EMBL/GenBank/DDBJ databases">
        <authorList>
            <person name="Jin C."/>
        </authorList>
    </citation>
    <scope>NUCLEOTIDE SEQUENCE [LARGE SCALE GENOMIC DNA]</scope>
    <source>
        <strain evidence="1 2">BN140078</strain>
    </source>
</reference>
<accession>A0A5B2W3Z0</accession>
<dbReference type="EMBL" id="VUOC01000001">
    <property type="protein sequence ID" value="KAA2245402.1"/>
    <property type="molecule type" value="Genomic_DNA"/>
</dbReference>
<organism evidence="1 2">
    <name type="scientific">Chitinophaga agrisoli</name>
    <dbReference type="NCBI Taxonomy" id="2607653"/>
    <lineage>
        <taxon>Bacteria</taxon>
        <taxon>Pseudomonadati</taxon>
        <taxon>Bacteroidota</taxon>
        <taxon>Chitinophagia</taxon>
        <taxon>Chitinophagales</taxon>
        <taxon>Chitinophagaceae</taxon>
        <taxon>Chitinophaga</taxon>
    </lineage>
</organism>
<proteinExistence type="predicted"/>
<protein>
    <submittedName>
        <fullName evidence="1">DUF488 domain-containing protein</fullName>
    </submittedName>
</protein>
<reference evidence="1 2" key="1">
    <citation type="submission" date="2019-09" db="EMBL/GenBank/DDBJ databases">
        <title>Chitinophaga ginsengihumi sp. nov., isolated from soil of ginseng rhizosphere.</title>
        <authorList>
            <person name="Lee J."/>
        </authorList>
    </citation>
    <scope>NUCLEOTIDE SEQUENCE [LARGE SCALE GENOMIC DNA]</scope>
    <source>
        <strain evidence="1 2">BN140078</strain>
    </source>
</reference>
<dbReference type="Proteomes" id="UP000324611">
    <property type="component" value="Unassembled WGS sequence"/>
</dbReference>
<dbReference type="PANTHER" id="PTHR39337">
    <property type="entry name" value="BLR5642 PROTEIN"/>
    <property type="match status" value="1"/>
</dbReference>
<dbReference type="Pfam" id="PF04343">
    <property type="entry name" value="DUF488"/>
    <property type="match status" value="1"/>
</dbReference>
<gene>
    <name evidence="1" type="ORF">F0L74_05420</name>
</gene>